<protein>
    <submittedName>
        <fullName evidence="8">Uncharacterized protein</fullName>
    </submittedName>
</protein>
<dbReference type="GO" id="GO:0030154">
    <property type="term" value="P:cell differentiation"/>
    <property type="evidence" value="ECO:0007669"/>
    <property type="project" value="UniProtKB-KW"/>
</dbReference>
<dbReference type="PANTHER" id="PTHR36349">
    <property type="entry name" value="PROTEIN CLAVATA 3"/>
    <property type="match status" value="1"/>
</dbReference>
<comment type="caution">
    <text evidence="8">The sequence shown here is derived from an EMBL/GenBank/DDBJ whole genome shotgun (WGS) entry which is preliminary data.</text>
</comment>
<name>A0A823A2R5_NELNU</name>
<comment type="similarity">
    <text evidence="2">Belongs to the CLV3/ESR signal peptide family.</text>
</comment>
<proteinExistence type="inferred from homology"/>
<sequence>MAAYAIIHSICFPSLNWLLPYSPNPLCAVCVLLKMAVRLVAVLAYVVLTVVVVSVMEEAWGCGSRYGCFHVKLASTENQSRKLLHGSEEVFKSFRPLDSRRRGGNLVSWDLRRVPSGPDPLHHNGGSPKKPQTP</sequence>
<dbReference type="AlphaFoldDB" id="A0A823A2R5"/>
<evidence type="ECO:0000256" key="4">
    <source>
        <dbReference type="ARBA" id="ARBA00022729"/>
    </source>
</evidence>
<keyword evidence="4" id="KW-0732">Signal</keyword>
<comment type="subcellular location">
    <subcellularLocation>
        <location evidence="1">Secreted</location>
    </subcellularLocation>
</comment>
<gene>
    <name evidence="8" type="ORF">HUJ06_018315</name>
</gene>
<keyword evidence="3" id="KW-0964">Secreted</keyword>
<feature type="transmembrane region" description="Helical" evidence="7">
    <location>
        <begin position="35"/>
        <end position="56"/>
    </location>
</feature>
<evidence type="ECO:0000256" key="7">
    <source>
        <dbReference type="SAM" id="Phobius"/>
    </source>
</evidence>
<evidence type="ECO:0000256" key="1">
    <source>
        <dbReference type="ARBA" id="ARBA00004613"/>
    </source>
</evidence>
<dbReference type="PANTHER" id="PTHR36349:SF2">
    <property type="entry name" value="PROTEIN CLAVATA 3"/>
    <property type="match status" value="1"/>
</dbReference>
<accession>A0A823A2R5</accession>
<keyword evidence="9" id="KW-1185">Reference proteome</keyword>
<evidence type="ECO:0000256" key="5">
    <source>
        <dbReference type="ARBA" id="ARBA00022782"/>
    </source>
</evidence>
<reference evidence="8 9" key="1">
    <citation type="journal article" date="2020" name="Mol. Biol. Evol.">
        <title>Distinct Expression and Methylation Patterns for Genes with Different Fates following a Single Whole-Genome Duplication in Flowering Plants.</title>
        <authorList>
            <person name="Shi T."/>
            <person name="Rahmani R.S."/>
            <person name="Gugger P.F."/>
            <person name="Wang M."/>
            <person name="Li H."/>
            <person name="Zhang Y."/>
            <person name="Li Z."/>
            <person name="Wang Q."/>
            <person name="Van de Peer Y."/>
            <person name="Marchal K."/>
            <person name="Chen J."/>
        </authorList>
    </citation>
    <scope>NUCLEOTIDE SEQUENCE [LARGE SCALE GENOMIC DNA]</scope>
    <source>
        <tissue evidence="8">Leaf</tissue>
    </source>
</reference>
<evidence type="ECO:0000313" key="8">
    <source>
        <dbReference type="EMBL" id="DAD48378.1"/>
    </source>
</evidence>
<evidence type="ECO:0000256" key="2">
    <source>
        <dbReference type="ARBA" id="ARBA00005416"/>
    </source>
</evidence>
<evidence type="ECO:0000256" key="6">
    <source>
        <dbReference type="SAM" id="MobiDB-lite"/>
    </source>
</evidence>
<keyword evidence="7" id="KW-1133">Transmembrane helix</keyword>
<keyword evidence="7" id="KW-0472">Membrane</keyword>
<keyword evidence="7" id="KW-0812">Transmembrane</keyword>
<feature type="region of interest" description="Disordered" evidence="6">
    <location>
        <begin position="110"/>
        <end position="134"/>
    </location>
</feature>
<dbReference type="EMBL" id="DUZY01000008">
    <property type="protein sequence ID" value="DAD48378.1"/>
    <property type="molecule type" value="Genomic_DNA"/>
</dbReference>
<keyword evidence="5" id="KW-0221">Differentiation</keyword>
<dbReference type="Proteomes" id="UP000607653">
    <property type="component" value="Unassembled WGS sequence"/>
</dbReference>
<evidence type="ECO:0000313" key="9">
    <source>
        <dbReference type="Proteomes" id="UP000607653"/>
    </source>
</evidence>
<evidence type="ECO:0000256" key="3">
    <source>
        <dbReference type="ARBA" id="ARBA00022525"/>
    </source>
</evidence>
<dbReference type="GO" id="GO:0005576">
    <property type="term" value="C:extracellular region"/>
    <property type="evidence" value="ECO:0007669"/>
    <property type="project" value="UniProtKB-SubCell"/>
</dbReference>
<dbReference type="GO" id="GO:0033612">
    <property type="term" value="F:receptor serine/threonine kinase binding"/>
    <property type="evidence" value="ECO:0007669"/>
    <property type="project" value="InterPro"/>
</dbReference>
<dbReference type="InterPro" id="IPR044962">
    <property type="entry name" value="CLV3/ESR"/>
</dbReference>
<organism evidence="8 9">
    <name type="scientific">Nelumbo nucifera</name>
    <name type="common">Sacred lotus</name>
    <dbReference type="NCBI Taxonomy" id="4432"/>
    <lineage>
        <taxon>Eukaryota</taxon>
        <taxon>Viridiplantae</taxon>
        <taxon>Streptophyta</taxon>
        <taxon>Embryophyta</taxon>
        <taxon>Tracheophyta</taxon>
        <taxon>Spermatophyta</taxon>
        <taxon>Magnoliopsida</taxon>
        <taxon>Proteales</taxon>
        <taxon>Nelumbonaceae</taxon>
        <taxon>Nelumbo</taxon>
    </lineage>
</organism>